<accession>A0ACC6KZC6</accession>
<proteinExistence type="predicted"/>
<comment type="caution">
    <text evidence="1">The sequence shown here is derived from an EMBL/GenBank/DDBJ whole genome shotgun (WGS) entry which is preliminary data.</text>
</comment>
<keyword evidence="2" id="KW-1185">Reference proteome</keyword>
<protein>
    <submittedName>
        <fullName evidence="1">Uncharacterized protein</fullName>
    </submittedName>
</protein>
<name>A0ACC6KZC6_9SPHI</name>
<reference evidence="1" key="1">
    <citation type="submission" date="2023-07" db="EMBL/GenBank/DDBJ databases">
        <title>Sorghum-associated microbial communities from plants grown in Nebraska, USA.</title>
        <authorList>
            <person name="Schachtman D."/>
        </authorList>
    </citation>
    <scope>NUCLEOTIDE SEQUENCE</scope>
    <source>
        <strain evidence="1">2697</strain>
    </source>
</reference>
<sequence length="523" mass="58165">MKSLFIYTKRLFLMFSLMLALVLASCKKSFIELSPEDSYSPETFYKTEAQFRQAVIAAYVPLRDLMNQDFYVSEMRSDNTHYQPYPSNRGTAYLFKENIDDFMDGPTNANTNTVYFACYSGISKANIVIERLKEADIPEAARNDIEGQARFLRAFNYFKLVRLFAGVPLYLKEVKKADDAFLPRSTVEEVYTQITTDVKEAITKLAAPAKFPQSGQATKGAATMLYAEVLMTQKKFAEAETVLSTMAAMGYGLQTNYADAFLPANKNSKESVFEVQYLEGTALGTAPSNFIYQFLPRTTTTTLITGTATNNSATGGWNTPSKDMIDAYEAGDSRKDASIAVAEGTYNGSDLLVVSANKSILNYVPAAGKIGIPYIKKYLHTPHPAPNNTNDNWPIYRYADALLLLAEALNENGKSGLALAPLNTVRARAFGNTTHNITTTDPAALRDIIAHERRVELAFENHRWHDLVRTGKAVQVMTAHGAQMKQLYNYLSPASYNITPAKLLYPIPQSEREINPELTQNPL</sequence>
<evidence type="ECO:0000313" key="2">
    <source>
        <dbReference type="Proteomes" id="UP001246858"/>
    </source>
</evidence>
<organism evidence="1 2">
    <name type="scientific">Pedobacter africanus</name>
    <dbReference type="NCBI Taxonomy" id="151894"/>
    <lineage>
        <taxon>Bacteria</taxon>
        <taxon>Pseudomonadati</taxon>
        <taxon>Bacteroidota</taxon>
        <taxon>Sphingobacteriia</taxon>
        <taxon>Sphingobacteriales</taxon>
        <taxon>Sphingobacteriaceae</taxon>
        <taxon>Pedobacter</taxon>
    </lineage>
</organism>
<dbReference type="Proteomes" id="UP001246858">
    <property type="component" value="Unassembled WGS sequence"/>
</dbReference>
<dbReference type="EMBL" id="JAVDTF010000002">
    <property type="protein sequence ID" value="MDR6784478.1"/>
    <property type="molecule type" value="Genomic_DNA"/>
</dbReference>
<evidence type="ECO:0000313" key="1">
    <source>
        <dbReference type="EMBL" id="MDR6784478.1"/>
    </source>
</evidence>
<gene>
    <name evidence="1" type="ORF">J2X78_003043</name>
</gene>